<feature type="transmembrane region" description="Helical" evidence="14">
    <location>
        <begin position="259"/>
        <end position="284"/>
    </location>
</feature>
<dbReference type="GO" id="GO:0005886">
    <property type="term" value="C:plasma membrane"/>
    <property type="evidence" value="ECO:0007669"/>
    <property type="project" value="UniProtKB-SubCell"/>
</dbReference>
<organism evidence="15 16">
    <name type="scientific">Vibrio vulnificus</name>
    <dbReference type="NCBI Taxonomy" id="672"/>
    <lineage>
        <taxon>Bacteria</taxon>
        <taxon>Pseudomonadati</taxon>
        <taxon>Pseudomonadota</taxon>
        <taxon>Gammaproteobacteria</taxon>
        <taxon>Vibrionales</taxon>
        <taxon>Vibrionaceae</taxon>
        <taxon>Vibrio</taxon>
    </lineage>
</organism>
<feature type="transmembrane region" description="Helical" evidence="14">
    <location>
        <begin position="178"/>
        <end position="199"/>
    </location>
</feature>
<dbReference type="Pfam" id="PF00474">
    <property type="entry name" value="SSF"/>
    <property type="match status" value="1"/>
</dbReference>
<keyword evidence="11" id="KW-0739">Sodium transport</keyword>
<feature type="transmembrane region" description="Helical" evidence="14">
    <location>
        <begin position="392"/>
        <end position="415"/>
    </location>
</feature>
<comment type="similarity">
    <text evidence="2 13">Belongs to the sodium:solute symporter (SSF) (TC 2.A.21) family.</text>
</comment>
<evidence type="ECO:0000256" key="13">
    <source>
        <dbReference type="RuleBase" id="RU362091"/>
    </source>
</evidence>
<keyword evidence="8" id="KW-0915">Sodium</keyword>
<dbReference type="GO" id="GO:0006814">
    <property type="term" value="P:sodium ion transport"/>
    <property type="evidence" value="ECO:0007669"/>
    <property type="project" value="UniProtKB-KW"/>
</dbReference>
<comment type="catalytic activity">
    <reaction evidence="12">
        <text>L-proline(in) + Na(+)(in) = L-proline(out) + Na(+)(out)</text>
        <dbReference type="Rhea" id="RHEA:28967"/>
        <dbReference type="ChEBI" id="CHEBI:29101"/>
        <dbReference type="ChEBI" id="CHEBI:60039"/>
    </reaction>
</comment>
<feature type="transmembrane region" description="Helical" evidence="14">
    <location>
        <begin position="6"/>
        <end position="23"/>
    </location>
</feature>
<evidence type="ECO:0000256" key="3">
    <source>
        <dbReference type="ARBA" id="ARBA00022448"/>
    </source>
</evidence>
<feature type="transmembrane region" description="Helical" evidence="14">
    <location>
        <begin position="141"/>
        <end position="166"/>
    </location>
</feature>
<evidence type="ECO:0000256" key="1">
    <source>
        <dbReference type="ARBA" id="ARBA00004651"/>
    </source>
</evidence>
<evidence type="ECO:0000256" key="11">
    <source>
        <dbReference type="ARBA" id="ARBA00023201"/>
    </source>
</evidence>
<comment type="caution">
    <text evidence="15">The sequence shown here is derived from an EMBL/GenBank/DDBJ whole genome shotgun (WGS) entry which is preliminary data.</text>
</comment>
<sequence length="576" mass="62994">MAPLDNLIITFYLAFIGFAAWLFRRFSNSSSDFIQGGGTMMWWMAGATAFMTQFSAWTFTGAAAKAFEDGISVMFIFWGNALGFLVAAAFFAKRYRRLRVETAMEVIRIRFGGVSEQVFTWLSFPITLIACAIWMNGLAAFFSALFAIPVTTTILTMGIVVTLIAISGGAWTVSVTNVMQLILLIAITFVIGVTAFQALPEPTAVWHAFQPIYGEGVRHTAIFVAWALAMLLQQTMSNNHTLSSYRFLTTANDNDATKAALLAGGLFLFAPLLWFAPAWFVASLGVDLHAIYPALGHSANNGAYLYFIQHVMPQGVLGLVMVALVAATISPLTSAHNRNAGIVVRSLYQVWIKPDASGREQLIMGKIATLMSGVVATLAALLLASVESYSLFEMMILFAAFIQMPLNIPSLLALVTLKTPNWSGWATVLVGCLVSLTMFFLFDLRWFTLLPLSEREVKELTVVATLIAHIVFTGGFFLLTRVFFSQEPQRIQQQRAALAEQLATPIREKEQAPINHLQGIYVGSITGVAGLGLIVIGFFLEADAQWPFFTTGGLVIAFSALLMVRRSQKNVTCVNG</sequence>
<dbReference type="GO" id="GO:0015293">
    <property type="term" value="F:symporter activity"/>
    <property type="evidence" value="ECO:0007669"/>
    <property type="project" value="UniProtKB-KW"/>
</dbReference>
<accession>A0A2S3QYN5</accession>
<name>A0A2S3QYN5_VIBVL</name>
<evidence type="ECO:0000313" key="15">
    <source>
        <dbReference type="EMBL" id="POB44037.1"/>
    </source>
</evidence>
<feature type="transmembrane region" description="Helical" evidence="14">
    <location>
        <begin position="43"/>
        <end position="64"/>
    </location>
</feature>
<feature type="transmembrane region" description="Helical" evidence="14">
    <location>
        <begin position="70"/>
        <end position="92"/>
    </location>
</feature>
<comment type="subcellular location">
    <subcellularLocation>
        <location evidence="1">Cell membrane</location>
        <topology evidence="1">Multi-pass membrane protein</topology>
    </subcellularLocation>
</comment>
<keyword evidence="7 14" id="KW-1133">Transmembrane helix</keyword>
<feature type="transmembrane region" description="Helical" evidence="14">
    <location>
        <begin position="422"/>
        <end position="442"/>
    </location>
</feature>
<keyword evidence="4" id="KW-1003">Cell membrane</keyword>
<evidence type="ECO:0000256" key="12">
    <source>
        <dbReference type="ARBA" id="ARBA00033708"/>
    </source>
</evidence>
<dbReference type="RefSeq" id="WP_103201051.1">
    <property type="nucleotide sequence ID" value="NZ_JASMUA010000001.1"/>
</dbReference>
<evidence type="ECO:0000256" key="8">
    <source>
        <dbReference type="ARBA" id="ARBA00023053"/>
    </source>
</evidence>
<feature type="transmembrane region" description="Helical" evidence="14">
    <location>
        <begin position="519"/>
        <end position="540"/>
    </location>
</feature>
<evidence type="ECO:0000256" key="7">
    <source>
        <dbReference type="ARBA" id="ARBA00022989"/>
    </source>
</evidence>
<evidence type="ECO:0000313" key="16">
    <source>
        <dbReference type="Proteomes" id="UP000237466"/>
    </source>
</evidence>
<dbReference type="Gene3D" id="1.20.1730.10">
    <property type="entry name" value="Sodium/glucose cotransporter"/>
    <property type="match status" value="1"/>
</dbReference>
<evidence type="ECO:0000256" key="10">
    <source>
        <dbReference type="ARBA" id="ARBA00023136"/>
    </source>
</evidence>
<keyword evidence="3" id="KW-0813">Transport</keyword>
<dbReference type="PANTHER" id="PTHR48086">
    <property type="entry name" value="SODIUM/PROLINE SYMPORTER-RELATED"/>
    <property type="match status" value="1"/>
</dbReference>
<dbReference type="Proteomes" id="UP000237466">
    <property type="component" value="Unassembled WGS sequence"/>
</dbReference>
<dbReference type="EMBL" id="PDGH01000126">
    <property type="protein sequence ID" value="POB44037.1"/>
    <property type="molecule type" value="Genomic_DNA"/>
</dbReference>
<feature type="transmembrane region" description="Helical" evidence="14">
    <location>
        <begin position="304"/>
        <end position="329"/>
    </location>
</feature>
<feature type="transmembrane region" description="Helical" evidence="14">
    <location>
        <begin position="118"/>
        <end position="135"/>
    </location>
</feature>
<feature type="transmembrane region" description="Helical" evidence="14">
    <location>
        <begin position="462"/>
        <end position="484"/>
    </location>
</feature>
<feature type="transmembrane region" description="Helical" evidence="14">
    <location>
        <begin position="546"/>
        <end position="564"/>
    </location>
</feature>
<keyword evidence="9" id="KW-0406">Ion transport</keyword>
<protein>
    <submittedName>
        <fullName evidence="15">Transporter</fullName>
    </submittedName>
</protein>
<proteinExistence type="inferred from homology"/>
<evidence type="ECO:0000256" key="9">
    <source>
        <dbReference type="ARBA" id="ARBA00023065"/>
    </source>
</evidence>
<keyword evidence="6" id="KW-0769">Symport</keyword>
<evidence type="ECO:0000256" key="6">
    <source>
        <dbReference type="ARBA" id="ARBA00022847"/>
    </source>
</evidence>
<dbReference type="PANTHER" id="PTHR48086:SF3">
    <property type="entry name" value="SODIUM_PROLINE SYMPORTER"/>
    <property type="match status" value="1"/>
</dbReference>
<evidence type="ECO:0000256" key="2">
    <source>
        <dbReference type="ARBA" id="ARBA00006434"/>
    </source>
</evidence>
<reference evidence="15 16" key="1">
    <citation type="journal article" date="2018" name="Front. Microbiol.">
        <title>Phylogeny of Vibrio vulnificus from the Analysis of the Core-Genome: Implications for Intra-Species Taxonomy.</title>
        <authorList>
            <person name="Roig F.J."/>
            <person name="Gonzalez-Candelas F."/>
            <person name="Sanjuan E."/>
            <person name="Fouz B."/>
            <person name="Feil E.J."/>
            <person name="Llorens C."/>
            <person name="Baker-Austin C."/>
            <person name="Oliver J.D."/>
            <person name="Danin-Poleg Y."/>
            <person name="Gibas C.J."/>
            <person name="Kashi Y."/>
            <person name="Gulig P.A."/>
            <person name="Morrison S.S."/>
            <person name="Amaro C."/>
        </authorList>
    </citation>
    <scope>NUCLEOTIDE SEQUENCE [LARGE SCALE GENOMIC DNA]</scope>
    <source>
        <strain evidence="15 16">CECT4608</strain>
    </source>
</reference>
<dbReference type="InterPro" id="IPR001734">
    <property type="entry name" value="Na/solute_symporter"/>
</dbReference>
<dbReference type="InterPro" id="IPR038377">
    <property type="entry name" value="Na/Glc_symporter_sf"/>
</dbReference>
<keyword evidence="5 14" id="KW-0812">Transmembrane</keyword>
<evidence type="ECO:0000256" key="5">
    <source>
        <dbReference type="ARBA" id="ARBA00022692"/>
    </source>
</evidence>
<dbReference type="InterPro" id="IPR050277">
    <property type="entry name" value="Sodium:Solute_Symporter"/>
</dbReference>
<evidence type="ECO:0000256" key="14">
    <source>
        <dbReference type="SAM" id="Phobius"/>
    </source>
</evidence>
<gene>
    <name evidence="15" type="ORF">CRN52_20180</name>
</gene>
<keyword evidence="10 14" id="KW-0472">Membrane</keyword>
<dbReference type="AlphaFoldDB" id="A0A2S3QYN5"/>
<feature type="transmembrane region" description="Helical" evidence="14">
    <location>
        <begin position="367"/>
        <end position="386"/>
    </location>
</feature>
<evidence type="ECO:0000256" key="4">
    <source>
        <dbReference type="ARBA" id="ARBA00022475"/>
    </source>
</evidence>
<feature type="transmembrane region" description="Helical" evidence="14">
    <location>
        <begin position="219"/>
        <end position="238"/>
    </location>
</feature>
<dbReference type="PROSITE" id="PS50283">
    <property type="entry name" value="NA_SOLUT_SYMP_3"/>
    <property type="match status" value="1"/>
</dbReference>